<evidence type="ECO:0000313" key="2">
    <source>
        <dbReference type="EMBL" id="VAW20718.1"/>
    </source>
</evidence>
<evidence type="ECO:0000259" key="1">
    <source>
        <dbReference type="Pfam" id="PF07486"/>
    </source>
</evidence>
<reference evidence="2" key="1">
    <citation type="submission" date="2018-06" db="EMBL/GenBank/DDBJ databases">
        <authorList>
            <person name="Zhirakovskaya E."/>
        </authorList>
    </citation>
    <scope>NUCLEOTIDE SEQUENCE</scope>
</reference>
<dbReference type="InterPro" id="IPR042047">
    <property type="entry name" value="SleB_dom1"/>
</dbReference>
<dbReference type="InterPro" id="IPR011105">
    <property type="entry name" value="Cell_wall_hydrolase_SleB"/>
</dbReference>
<gene>
    <name evidence="2" type="ORF">MNBD_ALPHA12-2143</name>
</gene>
<name>A0A3B0TS02_9ZZZZ</name>
<sequence length="264" mass="28798">MQVSLSEKLLLTRKLPALVRAVGFFATLSMMFSATAMAQSQTSLLNFSGQEQVQGPTLTSDLLSAYIANRQVARLQNPALVQANALATGKLGFGVPAVTKPSLTKQMLQNYIANSYASTTTRVQNVSKQRSCLALAIYHEARGEPEAGQRAVATVILNRVNSARYPSSVCDVVYQNAQKLNRCQFSFACDGKPDDAGNGNRIVRESWVKANLVAQTAFARFQNGLSLGKLPPTTLYYHSLSVNPRWASSMQKVAQIGEHIFYSE</sequence>
<dbReference type="GO" id="GO:0016787">
    <property type="term" value="F:hydrolase activity"/>
    <property type="evidence" value="ECO:0007669"/>
    <property type="project" value="InterPro"/>
</dbReference>
<dbReference type="Pfam" id="PF07486">
    <property type="entry name" value="Hydrolase_2"/>
    <property type="match status" value="1"/>
</dbReference>
<dbReference type="Gene3D" id="1.10.10.2520">
    <property type="entry name" value="Cell wall hydrolase SleB, domain 1"/>
    <property type="match status" value="1"/>
</dbReference>
<organism evidence="2">
    <name type="scientific">hydrothermal vent metagenome</name>
    <dbReference type="NCBI Taxonomy" id="652676"/>
    <lineage>
        <taxon>unclassified sequences</taxon>
        <taxon>metagenomes</taxon>
        <taxon>ecological metagenomes</taxon>
    </lineage>
</organism>
<accession>A0A3B0TS02</accession>
<dbReference type="EMBL" id="UOEO01000145">
    <property type="protein sequence ID" value="VAW20718.1"/>
    <property type="molecule type" value="Genomic_DNA"/>
</dbReference>
<dbReference type="AlphaFoldDB" id="A0A3B0TS02"/>
<feature type="domain" description="Cell wall hydrolase SleB" evidence="1">
    <location>
        <begin position="143"/>
        <end position="262"/>
    </location>
</feature>
<protein>
    <recommendedName>
        <fullName evidence="1">Cell wall hydrolase SleB domain-containing protein</fullName>
    </recommendedName>
</protein>
<proteinExistence type="predicted"/>